<dbReference type="CDD" id="cd01948">
    <property type="entry name" value="EAL"/>
    <property type="match status" value="1"/>
</dbReference>
<dbReference type="SMART" id="SM00052">
    <property type="entry name" value="EAL"/>
    <property type="match status" value="1"/>
</dbReference>
<dbReference type="PROSITE" id="PS50887">
    <property type="entry name" value="GGDEF"/>
    <property type="match status" value="1"/>
</dbReference>
<gene>
    <name evidence="3" type="ORF">M0G41_00420</name>
</gene>
<dbReference type="InterPro" id="IPR035919">
    <property type="entry name" value="EAL_sf"/>
</dbReference>
<dbReference type="Pfam" id="PF00990">
    <property type="entry name" value="GGDEF"/>
    <property type="match status" value="1"/>
</dbReference>
<dbReference type="SMART" id="SM00065">
    <property type="entry name" value="GAF"/>
    <property type="match status" value="2"/>
</dbReference>
<dbReference type="RefSeq" id="WP_248204096.1">
    <property type="nucleotide sequence ID" value="NZ_JALNMH010000001.1"/>
</dbReference>
<keyword evidence="4" id="KW-1185">Reference proteome</keyword>
<dbReference type="PROSITE" id="PS50883">
    <property type="entry name" value="EAL"/>
    <property type="match status" value="1"/>
</dbReference>
<dbReference type="InterPro" id="IPR001633">
    <property type="entry name" value="EAL_dom"/>
</dbReference>
<dbReference type="InterPro" id="IPR043128">
    <property type="entry name" value="Rev_trsase/Diguanyl_cyclase"/>
</dbReference>
<dbReference type="SMART" id="SM00267">
    <property type="entry name" value="GGDEF"/>
    <property type="match status" value="1"/>
</dbReference>
<evidence type="ECO:0000313" key="4">
    <source>
        <dbReference type="Proteomes" id="UP001431449"/>
    </source>
</evidence>
<feature type="domain" description="GGDEF" evidence="2">
    <location>
        <begin position="588"/>
        <end position="721"/>
    </location>
</feature>
<sequence length="990" mass="110423">MNDAKRPLNPPPADLGRSDLLLSGSSAAELADSVWGWARRRFAARGIQLWVTEARGFSLLAEHGRASSEEDRQLARETAIERRPLAREGRFAQPIFLLDQHVGVLLVLADPGRLSESALQRAADLLSHRLPAALELERLNGAVQQLAHAEKLQRSLFAIADLASSNRELGEVLAIIHGIIAGLMYAENFFIVLRDRQSGDVSFPYFRDVLDDDDPPTPDQVFPLSSLKGSLAAHVVTTGETLMGPSEILSLQIGVDTAGFGPPSVDWLGVPLVFAGEVFGAVVVQSYEPQHTYGDQDRALLTFVAQHLGAALQRRWAQVELERRVMDRTNELREANRALRAEVEERQRGETLQAALFRIAELGASEASLADFYSATHRVIGRLLYAANFYIATLVDDGNALEFPYSVDERDMVRQRRPLGRGLTEYVLRTGQALLADRATIDRLSEQGEISSFGPRATMWLGVPLVCDSGTVGVLAVQSYDTLHRYQRRDQEILTFVGFHIANALQRMRAAESLRVANVDLERRVAERTEALFAANRDLRQEIAERERFERELQYAATHDPLTGLPNRVTFVGRMAEALARYQRRRRDRFALLFLDLDRFKVINDSVGHLVGDELLKEVALRLSQVVGGSGLVARLGGDEFAVLMDAIEDEAEAERLAVRIISVLDEPVRVMGKELFTSTSVGIAVSRPLYSSPEELLRDADVALYRAKARGRRRCELFDDALRREALHQLELEGNLRRALVRNEFEPVFQPIVQLATGEVVGYEALMRWRHPQQGLMAPGEFLSIAEESGLSEAMDWQVFELVLAQAWVLVETGGYVTINVGGRHFRNPGFVDQLLRLLQRYEFQADHLRLEVTERILIEEPEKVRSMMLALRHAGVRLALDDFGTGYSSLSYLHQFPLHTLKVDRSFISALDDDSRSSAQAVLRAVCSLGQSLGMEVIAEGIETHAQLELVQQMGCTLGQGFLFAHPQPLHSLLQQRDGAPLHEAAPH</sequence>
<dbReference type="InterPro" id="IPR000160">
    <property type="entry name" value="GGDEF_dom"/>
</dbReference>
<dbReference type="SUPFAM" id="SSF55781">
    <property type="entry name" value="GAF domain-like"/>
    <property type="match status" value="2"/>
</dbReference>
<dbReference type="InterPro" id="IPR029787">
    <property type="entry name" value="Nucleotide_cyclase"/>
</dbReference>
<dbReference type="PANTHER" id="PTHR44757">
    <property type="entry name" value="DIGUANYLATE CYCLASE DGCP"/>
    <property type="match status" value="1"/>
</dbReference>
<dbReference type="NCBIfam" id="TIGR00254">
    <property type="entry name" value="GGDEF"/>
    <property type="match status" value="1"/>
</dbReference>
<dbReference type="Proteomes" id="UP001431449">
    <property type="component" value="Unassembled WGS sequence"/>
</dbReference>
<dbReference type="InterPro" id="IPR029016">
    <property type="entry name" value="GAF-like_dom_sf"/>
</dbReference>
<comment type="caution">
    <text evidence="3">The sequence shown here is derived from an EMBL/GenBank/DDBJ whole genome shotgun (WGS) entry which is preliminary data.</text>
</comment>
<name>A0ABT0GC70_9GAMM</name>
<dbReference type="PANTHER" id="PTHR44757:SF2">
    <property type="entry name" value="BIOFILM ARCHITECTURE MAINTENANCE PROTEIN MBAA"/>
    <property type="match status" value="1"/>
</dbReference>
<dbReference type="Gene3D" id="3.30.70.270">
    <property type="match status" value="1"/>
</dbReference>
<reference evidence="3" key="1">
    <citation type="submission" date="2022-04" db="EMBL/GenBank/DDBJ databases">
        <title>Lysobacter sp. CAU 1642 isolated from sea sand.</title>
        <authorList>
            <person name="Kim W."/>
        </authorList>
    </citation>
    <scope>NUCLEOTIDE SEQUENCE</scope>
    <source>
        <strain evidence="3">CAU 1642</strain>
    </source>
</reference>
<feature type="domain" description="EAL" evidence="1">
    <location>
        <begin position="730"/>
        <end position="983"/>
    </location>
</feature>
<dbReference type="Pfam" id="PF00563">
    <property type="entry name" value="EAL"/>
    <property type="match status" value="1"/>
</dbReference>
<dbReference type="CDD" id="cd01949">
    <property type="entry name" value="GGDEF"/>
    <property type="match status" value="1"/>
</dbReference>
<dbReference type="EMBL" id="JALNMH010000001">
    <property type="protein sequence ID" value="MCK7592128.1"/>
    <property type="molecule type" value="Genomic_DNA"/>
</dbReference>
<dbReference type="Gene3D" id="3.20.20.450">
    <property type="entry name" value="EAL domain"/>
    <property type="match status" value="1"/>
</dbReference>
<evidence type="ECO:0000313" key="3">
    <source>
        <dbReference type="EMBL" id="MCK7592128.1"/>
    </source>
</evidence>
<accession>A0ABT0GC70</accession>
<evidence type="ECO:0000259" key="1">
    <source>
        <dbReference type="PROSITE" id="PS50883"/>
    </source>
</evidence>
<dbReference type="Gene3D" id="3.30.450.40">
    <property type="match status" value="2"/>
</dbReference>
<protein>
    <submittedName>
        <fullName evidence="3">EAL domain-containing protein</fullName>
    </submittedName>
</protein>
<dbReference type="InterPro" id="IPR052155">
    <property type="entry name" value="Biofilm_reg_signaling"/>
</dbReference>
<evidence type="ECO:0000259" key="2">
    <source>
        <dbReference type="PROSITE" id="PS50887"/>
    </source>
</evidence>
<proteinExistence type="predicted"/>
<dbReference type="InterPro" id="IPR003018">
    <property type="entry name" value="GAF"/>
</dbReference>
<dbReference type="Pfam" id="PF13185">
    <property type="entry name" value="GAF_2"/>
    <property type="match status" value="2"/>
</dbReference>
<dbReference type="SUPFAM" id="SSF141868">
    <property type="entry name" value="EAL domain-like"/>
    <property type="match status" value="1"/>
</dbReference>
<organism evidence="3 4">
    <name type="scientific">Pseudomarimonas salicorniae</name>
    <dbReference type="NCBI Taxonomy" id="2933270"/>
    <lineage>
        <taxon>Bacteria</taxon>
        <taxon>Pseudomonadati</taxon>
        <taxon>Pseudomonadota</taxon>
        <taxon>Gammaproteobacteria</taxon>
        <taxon>Lysobacterales</taxon>
        <taxon>Lysobacteraceae</taxon>
        <taxon>Pseudomarimonas</taxon>
    </lineage>
</organism>
<dbReference type="SUPFAM" id="SSF55073">
    <property type="entry name" value="Nucleotide cyclase"/>
    <property type="match status" value="1"/>
</dbReference>